<comment type="caution">
    <text evidence="2">The sequence shown here is derived from an EMBL/GenBank/DDBJ whole genome shotgun (WGS) entry which is preliminary data.</text>
</comment>
<dbReference type="PANTHER" id="PTHR42648">
    <property type="entry name" value="TRANSPOSASE, PUTATIVE-RELATED"/>
    <property type="match status" value="1"/>
</dbReference>
<proteinExistence type="predicted"/>
<dbReference type="Gene3D" id="3.30.420.10">
    <property type="entry name" value="Ribonuclease H-like superfamily/Ribonuclease H"/>
    <property type="match status" value="1"/>
</dbReference>
<dbReference type="GO" id="GO:0003676">
    <property type="term" value="F:nucleic acid binding"/>
    <property type="evidence" value="ECO:0007669"/>
    <property type="project" value="InterPro"/>
</dbReference>
<dbReference type="AlphaFoldDB" id="A0A5B6VXR6"/>
<gene>
    <name evidence="2" type="ORF">EPI10_024225</name>
</gene>
<dbReference type="PROSITE" id="PS50994">
    <property type="entry name" value="INTEGRASE"/>
    <property type="match status" value="1"/>
</dbReference>
<evidence type="ECO:0000259" key="1">
    <source>
        <dbReference type="PROSITE" id="PS50994"/>
    </source>
</evidence>
<feature type="domain" description="Integrase catalytic" evidence="1">
    <location>
        <begin position="1"/>
        <end position="109"/>
    </location>
</feature>
<accession>A0A5B6VXR6</accession>
<evidence type="ECO:0000313" key="3">
    <source>
        <dbReference type="Proteomes" id="UP000325315"/>
    </source>
</evidence>
<dbReference type="InterPro" id="IPR036397">
    <property type="entry name" value="RNaseH_sf"/>
</dbReference>
<dbReference type="InterPro" id="IPR012337">
    <property type="entry name" value="RNaseH-like_sf"/>
</dbReference>
<dbReference type="InterPro" id="IPR001584">
    <property type="entry name" value="Integrase_cat-core"/>
</dbReference>
<evidence type="ECO:0000313" key="2">
    <source>
        <dbReference type="EMBL" id="KAA3473883.1"/>
    </source>
</evidence>
<dbReference type="OrthoDB" id="1305140at2759"/>
<keyword evidence="3" id="KW-1185">Reference proteome</keyword>
<dbReference type="GO" id="GO:0015074">
    <property type="term" value="P:DNA integration"/>
    <property type="evidence" value="ECO:0007669"/>
    <property type="project" value="InterPro"/>
</dbReference>
<sequence length="185" mass="21516">MKNQSEFGVPIQILHKDNAKECFSKSYKAFMIHNGIFHQSSCVDTPSHNGVAKWKNKHLLETIRVLLFQTKIPKQFWTEAISTTYFLINRMHFTVLDGDNPYNVLFPSKPLIPMKLRIFGCTCFVRDVRPHVTKLDPKSLKVCIFWGYSCLQKGYRCYSPDLKKYLGFTDVTFSNQVSFFSKETP</sequence>
<dbReference type="InterPro" id="IPR057670">
    <property type="entry name" value="SH3_retrovirus"/>
</dbReference>
<reference evidence="3" key="1">
    <citation type="journal article" date="2019" name="Plant Biotechnol. J.">
        <title>Genome sequencing of the Australian wild diploid species Gossypium australe highlights disease resistance and delayed gland morphogenesis.</title>
        <authorList>
            <person name="Cai Y."/>
            <person name="Cai X."/>
            <person name="Wang Q."/>
            <person name="Wang P."/>
            <person name="Zhang Y."/>
            <person name="Cai C."/>
            <person name="Xu Y."/>
            <person name="Wang K."/>
            <person name="Zhou Z."/>
            <person name="Wang C."/>
            <person name="Geng S."/>
            <person name="Li B."/>
            <person name="Dong Q."/>
            <person name="Hou Y."/>
            <person name="Wang H."/>
            <person name="Ai P."/>
            <person name="Liu Z."/>
            <person name="Yi F."/>
            <person name="Sun M."/>
            <person name="An G."/>
            <person name="Cheng J."/>
            <person name="Zhang Y."/>
            <person name="Shi Q."/>
            <person name="Xie Y."/>
            <person name="Shi X."/>
            <person name="Chang Y."/>
            <person name="Huang F."/>
            <person name="Chen Y."/>
            <person name="Hong S."/>
            <person name="Mi L."/>
            <person name="Sun Q."/>
            <person name="Zhang L."/>
            <person name="Zhou B."/>
            <person name="Peng R."/>
            <person name="Zhang X."/>
            <person name="Liu F."/>
        </authorList>
    </citation>
    <scope>NUCLEOTIDE SEQUENCE [LARGE SCALE GENOMIC DNA]</scope>
    <source>
        <strain evidence="3">cv. PA1801</strain>
    </source>
</reference>
<protein>
    <submittedName>
        <fullName evidence="2">Gag-pol polyprotein</fullName>
    </submittedName>
</protein>
<dbReference type="EMBL" id="SMMG02000005">
    <property type="protein sequence ID" value="KAA3473883.1"/>
    <property type="molecule type" value="Genomic_DNA"/>
</dbReference>
<name>A0A5B6VXR6_9ROSI</name>
<dbReference type="Proteomes" id="UP000325315">
    <property type="component" value="Unassembled WGS sequence"/>
</dbReference>
<dbReference type="PANTHER" id="PTHR42648:SF28">
    <property type="entry name" value="TRANSPOSON-ENCODED PROTEIN WITH RIBONUCLEASE H-LIKE AND RETROVIRUS ZINC FINGER-LIKE DOMAINS"/>
    <property type="match status" value="1"/>
</dbReference>
<dbReference type="Pfam" id="PF25597">
    <property type="entry name" value="SH3_retrovirus"/>
    <property type="match status" value="1"/>
</dbReference>
<dbReference type="InterPro" id="IPR039537">
    <property type="entry name" value="Retrotran_Ty1/copia-like"/>
</dbReference>
<dbReference type="SUPFAM" id="SSF53098">
    <property type="entry name" value="Ribonuclease H-like"/>
    <property type="match status" value="1"/>
</dbReference>
<organism evidence="2 3">
    <name type="scientific">Gossypium australe</name>
    <dbReference type="NCBI Taxonomy" id="47621"/>
    <lineage>
        <taxon>Eukaryota</taxon>
        <taxon>Viridiplantae</taxon>
        <taxon>Streptophyta</taxon>
        <taxon>Embryophyta</taxon>
        <taxon>Tracheophyta</taxon>
        <taxon>Spermatophyta</taxon>
        <taxon>Magnoliopsida</taxon>
        <taxon>eudicotyledons</taxon>
        <taxon>Gunneridae</taxon>
        <taxon>Pentapetalae</taxon>
        <taxon>rosids</taxon>
        <taxon>malvids</taxon>
        <taxon>Malvales</taxon>
        <taxon>Malvaceae</taxon>
        <taxon>Malvoideae</taxon>
        <taxon>Gossypium</taxon>
    </lineage>
</organism>